<evidence type="ECO:0000313" key="8">
    <source>
        <dbReference type="Proteomes" id="UP000295281"/>
    </source>
</evidence>
<dbReference type="InterPro" id="IPR001647">
    <property type="entry name" value="HTH_TetR"/>
</dbReference>
<proteinExistence type="predicted"/>
<dbReference type="PANTHER" id="PTHR30055:SF238">
    <property type="entry name" value="MYCOFACTOCIN BIOSYNTHESIS TRANSCRIPTIONAL REGULATOR MFTR-RELATED"/>
    <property type="match status" value="1"/>
</dbReference>
<gene>
    <name evidence="7" type="ORF">EV190_11772</name>
</gene>
<keyword evidence="3" id="KW-0804">Transcription</keyword>
<name>A0A4R6URG4_9ACTN</name>
<dbReference type="EMBL" id="SNYN01000017">
    <property type="protein sequence ID" value="TDQ48816.1"/>
    <property type="molecule type" value="Genomic_DNA"/>
</dbReference>
<reference evidence="7 8" key="1">
    <citation type="submission" date="2019-03" db="EMBL/GenBank/DDBJ databases">
        <title>Genomic Encyclopedia of Type Strains, Phase IV (KMG-IV): sequencing the most valuable type-strain genomes for metagenomic binning, comparative biology and taxonomic classification.</title>
        <authorList>
            <person name="Goeker M."/>
        </authorList>
    </citation>
    <scope>NUCLEOTIDE SEQUENCE [LARGE SCALE GENOMIC DNA]</scope>
    <source>
        <strain evidence="7 8">DSM 46770</strain>
    </source>
</reference>
<dbReference type="AlphaFoldDB" id="A0A4R6URG4"/>
<evidence type="ECO:0000313" key="7">
    <source>
        <dbReference type="EMBL" id="TDQ48816.1"/>
    </source>
</evidence>
<evidence type="ECO:0000256" key="1">
    <source>
        <dbReference type="ARBA" id="ARBA00023015"/>
    </source>
</evidence>
<dbReference type="InterPro" id="IPR009057">
    <property type="entry name" value="Homeodomain-like_sf"/>
</dbReference>
<evidence type="ECO:0000256" key="5">
    <source>
        <dbReference type="SAM" id="MobiDB-lite"/>
    </source>
</evidence>
<dbReference type="Proteomes" id="UP000295281">
    <property type="component" value="Unassembled WGS sequence"/>
</dbReference>
<dbReference type="Pfam" id="PF00440">
    <property type="entry name" value="TetR_N"/>
    <property type="match status" value="1"/>
</dbReference>
<keyword evidence="1" id="KW-0805">Transcription regulation</keyword>
<keyword evidence="2 4" id="KW-0238">DNA-binding</keyword>
<evidence type="ECO:0000259" key="6">
    <source>
        <dbReference type="PROSITE" id="PS50977"/>
    </source>
</evidence>
<feature type="domain" description="HTH tetR-type" evidence="6">
    <location>
        <begin position="20"/>
        <end position="80"/>
    </location>
</feature>
<organism evidence="7 8">
    <name type="scientific">Actinorugispora endophytica</name>
    <dbReference type="NCBI Taxonomy" id="1605990"/>
    <lineage>
        <taxon>Bacteria</taxon>
        <taxon>Bacillati</taxon>
        <taxon>Actinomycetota</taxon>
        <taxon>Actinomycetes</taxon>
        <taxon>Streptosporangiales</taxon>
        <taxon>Nocardiopsidaceae</taxon>
        <taxon>Actinorugispora</taxon>
    </lineage>
</organism>
<sequence length="209" mass="23634">MSVATAEPRPAPGLRERKKARTRDALVEAGMRLFVERGYAATTTEEIAAHADVSQRTFFRYFAGKEDVALDVHAGFDETFYEAVLARPPHEPLFAVLRNAALDDWARLDRAQLNTRLDLARILECCPRLRAAQLRYCLEQQQRLVEELARRRGTDPETDLRPRLAVAAFFSARQTAHLLWSRGEEHGPDELGAALRRCLDELVPAVTEP</sequence>
<feature type="region of interest" description="Disordered" evidence="5">
    <location>
        <begin position="1"/>
        <end position="21"/>
    </location>
</feature>
<dbReference type="Pfam" id="PF17754">
    <property type="entry name" value="TetR_C_14"/>
    <property type="match status" value="1"/>
</dbReference>
<evidence type="ECO:0000256" key="4">
    <source>
        <dbReference type="PROSITE-ProRule" id="PRU00335"/>
    </source>
</evidence>
<accession>A0A4R6URG4</accession>
<feature type="DNA-binding region" description="H-T-H motif" evidence="4">
    <location>
        <begin position="43"/>
        <end position="62"/>
    </location>
</feature>
<dbReference type="GO" id="GO:0000976">
    <property type="term" value="F:transcription cis-regulatory region binding"/>
    <property type="evidence" value="ECO:0007669"/>
    <property type="project" value="TreeGrafter"/>
</dbReference>
<keyword evidence="8" id="KW-1185">Reference proteome</keyword>
<dbReference type="Gene3D" id="1.10.357.10">
    <property type="entry name" value="Tetracycline Repressor, domain 2"/>
    <property type="match status" value="1"/>
</dbReference>
<dbReference type="SUPFAM" id="SSF46689">
    <property type="entry name" value="Homeodomain-like"/>
    <property type="match status" value="1"/>
</dbReference>
<dbReference type="PROSITE" id="PS50977">
    <property type="entry name" value="HTH_TETR_2"/>
    <property type="match status" value="1"/>
</dbReference>
<evidence type="ECO:0000256" key="3">
    <source>
        <dbReference type="ARBA" id="ARBA00023163"/>
    </source>
</evidence>
<evidence type="ECO:0000256" key="2">
    <source>
        <dbReference type="ARBA" id="ARBA00023125"/>
    </source>
</evidence>
<protein>
    <submittedName>
        <fullName evidence="7">TetR family transcriptional regulator</fullName>
    </submittedName>
</protein>
<dbReference type="RefSeq" id="WP_166655494.1">
    <property type="nucleotide sequence ID" value="NZ_SNYN01000017.1"/>
</dbReference>
<dbReference type="PANTHER" id="PTHR30055">
    <property type="entry name" value="HTH-TYPE TRANSCRIPTIONAL REGULATOR RUTR"/>
    <property type="match status" value="1"/>
</dbReference>
<dbReference type="PROSITE" id="PS01081">
    <property type="entry name" value="HTH_TETR_1"/>
    <property type="match status" value="1"/>
</dbReference>
<dbReference type="InterPro" id="IPR041347">
    <property type="entry name" value="MftR_C"/>
</dbReference>
<dbReference type="InterPro" id="IPR050109">
    <property type="entry name" value="HTH-type_TetR-like_transc_reg"/>
</dbReference>
<dbReference type="PRINTS" id="PR00455">
    <property type="entry name" value="HTHTETR"/>
</dbReference>
<dbReference type="InterPro" id="IPR023772">
    <property type="entry name" value="DNA-bd_HTH_TetR-type_CS"/>
</dbReference>
<comment type="caution">
    <text evidence="7">The sequence shown here is derived from an EMBL/GenBank/DDBJ whole genome shotgun (WGS) entry which is preliminary data.</text>
</comment>
<dbReference type="Gene3D" id="1.10.10.60">
    <property type="entry name" value="Homeodomain-like"/>
    <property type="match status" value="1"/>
</dbReference>
<dbReference type="GO" id="GO:0003700">
    <property type="term" value="F:DNA-binding transcription factor activity"/>
    <property type="evidence" value="ECO:0007669"/>
    <property type="project" value="TreeGrafter"/>
</dbReference>